<feature type="region of interest" description="Disordered" evidence="2">
    <location>
        <begin position="77"/>
        <end position="96"/>
    </location>
</feature>
<keyword evidence="1" id="KW-0175">Coiled coil</keyword>
<evidence type="ECO:0000256" key="1">
    <source>
        <dbReference type="SAM" id="Coils"/>
    </source>
</evidence>
<feature type="compositionally biased region" description="Low complexity" evidence="2">
    <location>
        <begin position="620"/>
        <end position="636"/>
    </location>
</feature>
<protein>
    <submittedName>
        <fullName evidence="3">Uncharacterized protein</fullName>
    </submittedName>
</protein>
<dbReference type="Proteomes" id="UP000467700">
    <property type="component" value="Unassembled WGS sequence"/>
</dbReference>
<feature type="compositionally biased region" description="Acidic residues" evidence="2">
    <location>
        <begin position="987"/>
        <end position="1024"/>
    </location>
</feature>
<proteinExistence type="predicted"/>
<comment type="caution">
    <text evidence="3">The sequence shown here is derived from an EMBL/GenBank/DDBJ whole genome shotgun (WGS) entry which is preliminary data.</text>
</comment>
<feature type="compositionally biased region" description="Low complexity" evidence="2">
    <location>
        <begin position="84"/>
        <end position="96"/>
    </location>
</feature>
<feature type="compositionally biased region" description="Pro residues" evidence="2">
    <location>
        <begin position="22"/>
        <end position="33"/>
    </location>
</feature>
<feature type="compositionally biased region" description="Pro residues" evidence="2">
    <location>
        <begin position="1036"/>
        <end position="1048"/>
    </location>
</feature>
<sequence length="1194" mass="128007">MSSNDNPPTLDLSDIMHHMSPSPVPFEEPPLPPATNSDEQTPKNNRDASPEPISESNIQTIRRRLEEMGLVATRQRIAAEAGESSSSRLISSGNTSSREKELVDMILRLTDVVPVDPAQLEQQATTISRLTAQRDFLVAQAEEERQWWQSEREGWDRMAEALLSQKNRPPKSEDSERQRLAYEMENRTLRERLQDTQRRLSTLEAELIRLKPLLLMQPCSAPRSKHPSTSTQPYKSVPGKGKGKRRENESATHRDSLGPIAEEYGHSEEHGHQQSNSSSPYKLDQQHYTYSYRYQDSSAPQAPHTASSAPAPSSNPKPHTSHPTQPSSQPNTSQQTRRPRDPSSSKSKRHHHLGTTPLSSDAHTEHVLLAAQRIGRKRAAIVTGLQQHAEREKETLAREQEQLRTRREHERMEKERLERLASGTSGMAYYRASADGQHLTTMTSSPQRGGGPRSSASTTMPRTPKRGMAMHPAHYPATLGVGPNNNANPGGVNTPPPSTYVFVNTSATPVPKMPAYTHTPGALGTPGHLGAPVNLIPSSATRQVAKNTNTHGPITSNPPTPLDSLLTAARSMMDDSPSAGGNGDGRGGRGGQGKTNGRRRMLEEPESPVPKRRRVSTDKSAASVGAGTSAVRAGGARLDRVRSALDVLADQAAAAVSNEPGPSGSRASGVGPSTSNMAKGKAKATSRAEAEEEKEIKASSSPEADDGDQPSQESVVSSSSRGRSTASGRSTRTRRGSAVAPAPAPTSTRPVRQSTRKRATSPDRATSTSTSTRGTGRSKGRPKTAGAPSTRQRRGSSNASVARMISPAGPRVITAGPGYEQEHEVEEVAPVPSETVPSPAALPSVPSEADDRDRERAVPMLEKSSDSTPAWGDWGRRDGHRARSREVAHPVEREPSPVEESKDGNGEVVAMEVTPPTEPSADPASLAVEAPASVPDSSEQLPDANPPSAPSPLPNGDLEIKAKSPSPHAPTPSANDIEMHSPTRPDDPEDIDADADAEADLDEDAEGEQEDEEDRDRDGDDDAEIASRDHPSRSRSPPPPDPPPPGPGPDTDGGGPPPPDVDDDEHDADADAEGEMEFDDEEQHHQQASGSDSGSVSASAGTYQAGAACADEVASSLRPGRARGYAPLFAPHRPDNMPGCQLGFVLRAHSRTRSVPVSARRATWRQKEATLPSLFFEPRPSLSYNCLSRSVALS</sequence>
<accession>A0A8S0W297</accession>
<feature type="region of interest" description="Disordered" evidence="2">
    <location>
        <begin position="572"/>
        <end position="636"/>
    </location>
</feature>
<feature type="compositionally biased region" description="Low complexity" evidence="2">
    <location>
        <begin position="836"/>
        <end position="847"/>
    </location>
</feature>
<feature type="compositionally biased region" description="Acidic residues" evidence="2">
    <location>
        <begin position="1060"/>
        <end position="1081"/>
    </location>
</feature>
<dbReference type="OrthoDB" id="2143914at2759"/>
<feature type="region of interest" description="Disordered" evidence="2">
    <location>
        <begin position="219"/>
        <end position="259"/>
    </location>
</feature>
<reference evidence="3 4" key="1">
    <citation type="submission" date="2020-01" db="EMBL/GenBank/DDBJ databases">
        <authorList>
            <person name="Gupta K D."/>
        </authorList>
    </citation>
    <scope>NUCLEOTIDE SEQUENCE [LARGE SCALE GENOMIC DNA]</scope>
</reference>
<evidence type="ECO:0000313" key="4">
    <source>
        <dbReference type="Proteomes" id="UP000467700"/>
    </source>
</evidence>
<dbReference type="AlphaFoldDB" id="A0A8S0W297"/>
<feature type="compositionally biased region" description="Basic and acidic residues" evidence="2">
    <location>
        <begin position="40"/>
        <end position="49"/>
    </location>
</feature>
<feature type="region of interest" description="Disordered" evidence="2">
    <location>
        <begin position="295"/>
        <end position="364"/>
    </location>
</feature>
<evidence type="ECO:0000313" key="3">
    <source>
        <dbReference type="EMBL" id="CAA7259434.1"/>
    </source>
</evidence>
<feature type="compositionally biased region" description="Low complexity" evidence="2">
    <location>
        <begin position="1088"/>
        <end position="1101"/>
    </location>
</feature>
<feature type="compositionally biased region" description="Low complexity" evidence="2">
    <location>
        <begin position="297"/>
        <end position="336"/>
    </location>
</feature>
<feature type="compositionally biased region" description="Basic and acidic residues" evidence="2">
    <location>
        <begin position="977"/>
        <end position="986"/>
    </location>
</feature>
<feature type="compositionally biased region" description="Gly residues" evidence="2">
    <location>
        <begin position="580"/>
        <end position="594"/>
    </location>
</feature>
<gene>
    <name evidence="3" type="ORF">AAE3_LOCUS1625</name>
</gene>
<feature type="compositionally biased region" description="Low complexity" evidence="2">
    <location>
        <begin position="714"/>
        <end position="752"/>
    </location>
</feature>
<name>A0A8S0W297_CYCAE</name>
<feature type="compositionally biased region" description="Basic and acidic residues" evidence="2">
    <location>
        <begin position="686"/>
        <end position="697"/>
    </location>
</feature>
<dbReference type="EMBL" id="CACVBS010000024">
    <property type="protein sequence ID" value="CAA7259434.1"/>
    <property type="molecule type" value="Genomic_DNA"/>
</dbReference>
<evidence type="ECO:0000256" key="2">
    <source>
        <dbReference type="SAM" id="MobiDB-lite"/>
    </source>
</evidence>
<feature type="region of interest" description="Disordered" evidence="2">
    <location>
        <begin position="653"/>
        <end position="1112"/>
    </location>
</feature>
<feature type="coiled-coil region" evidence="1">
    <location>
        <begin position="172"/>
        <end position="206"/>
    </location>
</feature>
<feature type="compositionally biased region" description="Basic and acidic residues" evidence="2">
    <location>
        <begin position="884"/>
        <end position="905"/>
    </location>
</feature>
<feature type="region of interest" description="Disordered" evidence="2">
    <location>
        <begin position="1"/>
        <end position="59"/>
    </location>
</feature>
<feature type="coiled-coil region" evidence="1">
    <location>
        <begin position="382"/>
        <end position="420"/>
    </location>
</feature>
<feature type="compositionally biased region" description="Polar residues" evidence="2">
    <location>
        <begin position="787"/>
        <end position="800"/>
    </location>
</feature>
<keyword evidence="4" id="KW-1185">Reference proteome</keyword>
<feature type="compositionally biased region" description="Pro residues" evidence="2">
    <location>
        <begin position="944"/>
        <end position="953"/>
    </location>
</feature>
<organism evidence="3 4">
    <name type="scientific">Cyclocybe aegerita</name>
    <name type="common">Black poplar mushroom</name>
    <name type="synonym">Agrocybe aegerita</name>
    <dbReference type="NCBI Taxonomy" id="1973307"/>
    <lineage>
        <taxon>Eukaryota</taxon>
        <taxon>Fungi</taxon>
        <taxon>Dikarya</taxon>
        <taxon>Basidiomycota</taxon>
        <taxon>Agaricomycotina</taxon>
        <taxon>Agaricomycetes</taxon>
        <taxon>Agaricomycetidae</taxon>
        <taxon>Agaricales</taxon>
        <taxon>Agaricineae</taxon>
        <taxon>Bolbitiaceae</taxon>
        <taxon>Cyclocybe</taxon>
    </lineage>
</organism>
<feature type="region of interest" description="Disordered" evidence="2">
    <location>
        <begin position="439"/>
        <end position="473"/>
    </location>
</feature>
<feature type="compositionally biased region" description="Basic and acidic residues" evidence="2">
    <location>
        <begin position="246"/>
        <end position="256"/>
    </location>
</feature>
<feature type="compositionally biased region" description="Low complexity" evidence="2">
    <location>
        <begin position="762"/>
        <end position="775"/>
    </location>
</feature>